<dbReference type="Gene3D" id="1.20.120.450">
    <property type="entry name" value="dinb family like domain"/>
    <property type="match status" value="1"/>
</dbReference>
<dbReference type="EMBL" id="JAGSOG010000312">
    <property type="protein sequence ID" value="MBR7838649.1"/>
    <property type="molecule type" value="Genomic_DNA"/>
</dbReference>
<dbReference type="InterPro" id="IPR007061">
    <property type="entry name" value="MST-like"/>
</dbReference>
<evidence type="ECO:0000313" key="2">
    <source>
        <dbReference type="Proteomes" id="UP000675781"/>
    </source>
</evidence>
<dbReference type="AlphaFoldDB" id="A0A941ISL6"/>
<dbReference type="Proteomes" id="UP000675781">
    <property type="component" value="Unassembled WGS sequence"/>
</dbReference>
<reference evidence="1" key="1">
    <citation type="submission" date="2021-04" db="EMBL/GenBank/DDBJ databases">
        <title>Genome based classification of Actinospica acidithermotolerans sp. nov., an actinobacterium isolated from an Indonesian hot spring.</title>
        <authorList>
            <person name="Kusuma A.B."/>
            <person name="Putra K.E."/>
            <person name="Nafisah S."/>
            <person name="Loh J."/>
            <person name="Nouioui I."/>
            <person name="Goodfellow M."/>
        </authorList>
    </citation>
    <scope>NUCLEOTIDE SEQUENCE</scope>
    <source>
        <strain evidence="1">CSCA 57</strain>
    </source>
</reference>
<protein>
    <submittedName>
        <fullName evidence="1">DinB family protein</fullName>
    </submittedName>
</protein>
<dbReference type="Pfam" id="PF04978">
    <property type="entry name" value="MST"/>
    <property type="match status" value="1"/>
</dbReference>
<keyword evidence="2" id="KW-1185">Reference proteome</keyword>
<gene>
    <name evidence="1" type="ORF">KDL01_35605</name>
</gene>
<comment type="caution">
    <text evidence="1">The sequence shown here is derived from an EMBL/GenBank/DDBJ whole genome shotgun (WGS) entry which is preliminary data.</text>
</comment>
<organism evidence="1 2">
    <name type="scientific">Actinospica durhamensis</name>
    <dbReference type="NCBI Taxonomy" id="1508375"/>
    <lineage>
        <taxon>Bacteria</taxon>
        <taxon>Bacillati</taxon>
        <taxon>Actinomycetota</taxon>
        <taxon>Actinomycetes</taxon>
        <taxon>Catenulisporales</taxon>
        <taxon>Actinospicaceae</taxon>
        <taxon>Actinospica</taxon>
    </lineage>
</organism>
<sequence length="192" mass="20971">MTKKWDSNSHDEREALLGFLHNQREALCRSVYGLTDEQAALAPSASALSLGGLLRHLTAIEGNWTGILQVTGTPNGVAEHLASFQPGGSTVEELIADYRRAAEATDAAFLAIPDLEQLAPVPQGVPWFPKDVESWTARYILVHLIEETARHAGHADIIRETLDGAQSIELKAAAEGWPESDFVKPWRKPAQD</sequence>
<accession>A0A941ISL6</accession>
<name>A0A941ISL6_9ACTN</name>
<dbReference type="InterPro" id="IPR034660">
    <property type="entry name" value="DinB/YfiT-like"/>
</dbReference>
<dbReference type="RefSeq" id="WP_212533102.1">
    <property type="nucleotide sequence ID" value="NZ_JAGSOG010000312.1"/>
</dbReference>
<evidence type="ECO:0000313" key="1">
    <source>
        <dbReference type="EMBL" id="MBR7838649.1"/>
    </source>
</evidence>
<proteinExistence type="predicted"/>
<dbReference type="SUPFAM" id="SSF109854">
    <property type="entry name" value="DinB/YfiT-like putative metalloenzymes"/>
    <property type="match status" value="1"/>
</dbReference>